<dbReference type="PATRIC" id="fig|1339350.3.peg.2667"/>
<dbReference type="AlphaFoldDB" id="A0A078R2Q6"/>
<sequence>MAEGLPLEIPSARLWKLQFLVVRDVFVEVHFLWCFYACWK</sequence>
<accession>A0A078R2Q6</accession>
<name>A0A078R2Q6_PHOVU</name>
<proteinExistence type="predicted"/>
<reference evidence="1 2" key="1">
    <citation type="submission" date="2014-04" db="EMBL/GenBank/DDBJ databases">
        <authorList>
            <person name="Sears C."/>
            <person name="Carroll K."/>
            <person name="Sack B.R."/>
            <person name="Qadri F."/>
            <person name="Myers L.L."/>
            <person name="Chung G.-T."/>
            <person name="Escheverria P."/>
            <person name="Fraser C.M."/>
            <person name="Sadzewicz L."/>
            <person name="Shefchek K.A."/>
            <person name="Tallon L."/>
            <person name="Das S.P."/>
            <person name="Daugherty S."/>
            <person name="Mongodin E.F."/>
        </authorList>
    </citation>
    <scope>NUCLEOTIDE SEQUENCE [LARGE SCALE GENOMIC DNA]</scope>
    <source>
        <strain evidence="2">3775 SL(B) 10 (iv)</strain>
    </source>
</reference>
<organism evidence="1 2">
    <name type="scientific">Phocaeicola vulgatus str. 3775 SL</name>
    <name type="common">B</name>
    <name type="synonym">iv</name>
    <dbReference type="NCBI Taxonomy" id="1339350"/>
    <lineage>
        <taxon>Bacteria</taxon>
        <taxon>Pseudomonadati</taxon>
        <taxon>Bacteroidota</taxon>
        <taxon>Bacteroidia</taxon>
        <taxon>Bacteroidales</taxon>
        <taxon>Bacteroidaceae</taxon>
        <taxon>Phocaeicola</taxon>
    </lineage>
</organism>
<gene>
    <name evidence="1" type="ORF">M097_2782</name>
</gene>
<comment type="caution">
    <text evidence="1">The sequence shown here is derived from an EMBL/GenBank/DDBJ whole genome shotgun (WGS) entry which is preliminary data.</text>
</comment>
<evidence type="ECO:0000313" key="1">
    <source>
        <dbReference type="EMBL" id="KDS29640.1"/>
    </source>
</evidence>
<dbReference type="Proteomes" id="UP000028134">
    <property type="component" value="Unassembled WGS sequence"/>
</dbReference>
<evidence type="ECO:0000313" key="2">
    <source>
        <dbReference type="Proteomes" id="UP000028134"/>
    </source>
</evidence>
<dbReference type="EMBL" id="JNHI01000019">
    <property type="protein sequence ID" value="KDS29640.1"/>
    <property type="molecule type" value="Genomic_DNA"/>
</dbReference>
<protein>
    <submittedName>
        <fullName evidence="1">Uncharacterized protein</fullName>
    </submittedName>
</protein>